<dbReference type="OrthoDB" id="10009287at2759"/>
<dbReference type="AlphaFoldDB" id="A0A830BEQ4"/>
<feature type="non-terminal residue" evidence="2">
    <location>
        <position position="81"/>
    </location>
</feature>
<evidence type="ECO:0000313" key="2">
    <source>
        <dbReference type="EMBL" id="GFP82455.1"/>
    </source>
</evidence>
<keyword evidence="3" id="KW-1185">Reference proteome</keyword>
<comment type="caution">
    <text evidence="2">The sequence shown here is derived from an EMBL/GenBank/DDBJ whole genome shotgun (WGS) entry which is preliminary data.</text>
</comment>
<protein>
    <submittedName>
        <fullName evidence="2">Hva22-like protein f</fullName>
    </submittedName>
</protein>
<gene>
    <name evidence="2" type="ORF">PHJA_000388500</name>
</gene>
<evidence type="ECO:0000313" key="3">
    <source>
        <dbReference type="Proteomes" id="UP000653305"/>
    </source>
</evidence>
<feature type="chain" id="PRO_5033048398" evidence="1">
    <location>
        <begin position="18"/>
        <end position="81"/>
    </location>
</feature>
<accession>A0A830BEQ4</accession>
<organism evidence="2 3">
    <name type="scientific">Phtheirospermum japonicum</name>
    <dbReference type="NCBI Taxonomy" id="374723"/>
    <lineage>
        <taxon>Eukaryota</taxon>
        <taxon>Viridiplantae</taxon>
        <taxon>Streptophyta</taxon>
        <taxon>Embryophyta</taxon>
        <taxon>Tracheophyta</taxon>
        <taxon>Spermatophyta</taxon>
        <taxon>Magnoliopsida</taxon>
        <taxon>eudicotyledons</taxon>
        <taxon>Gunneridae</taxon>
        <taxon>Pentapetalae</taxon>
        <taxon>asterids</taxon>
        <taxon>lamiids</taxon>
        <taxon>Lamiales</taxon>
        <taxon>Orobanchaceae</taxon>
        <taxon>Orobanchaceae incertae sedis</taxon>
        <taxon>Phtheirospermum</taxon>
    </lineage>
</organism>
<reference evidence="2" key="1">
    <citation type="submission" date="2020-07" db="EMBL/GenBank/DDBJ databases">
        <title>Ethylene signaling mediates host invasion by parasitic plants.</title>
        <authorList>
            <person name="Yoshida S."/>
        </authorList>
    </citation>
    <scope>NUCLEOTIDE SEQUENCE</scope>
    <source>
        <strain evidence="2">Okayama</strain>
    </source>
</reference>
<proteinExistence type="predicted"/>
<dbReference type="EMBL" id="BMAC01000044">
    <property type="protein sequence ID" value="GFP82455.1"/>
    <property type="molecule type" value="Genomic_DNA"/>
</dbReference>
<sequence>LFCLWLVLPIFNGVTYIYENLVRKYVKVGGHVSKNSPKGQRRVLQMMILDARKPVERYIKKYGLEEFDRFVKADEKEARKH</sequence>
<feature type="signal peptide" evidence="1">
    <location>
        <begin position="1"/>
        <end position="17"/>
    </location>
</feature>
<name>A0A830BEQ4_9LAMI</name>
<evidence type="ECO:0000256" key="1">
    <source>
        <dbReference type="SAM" id="SignalP"/>
    </source>
</evidence>
<dbReference type="Proteomes" id="UP000653305">
    <property type="component" value="Unassembled WGS sequence"/>
</dbReference>
<keyword evidence="1" id="KW-0732">Signal</keyword>